<evidence type="ECO:0000313" key="1">
    <source>
        <dbReference type="EMBL" id="TFK71602.1"/>
    </source>
</evidence>
<gene>
    <name evidence="1" type="ORF">BDN72DRAFT_729496</name>
</gene>
<evidence type="ECO:0000313" key="2">
    <source>
        <dbReference type="Proteomes" id="UP000308600"/>
    </source>
</evidence>
<sequence length="394" mass="43992">MVFAGDFAQLPPVSGGDSGALYTRKFYHAATKLPEQRKALGKGLWHQVTTVVILRQNMRQATQSSEDAKFRTALINMRYKACTSEDIAFLKSKRHDITEPNGPKITDKKFRNVSIITSWNLSKDGINDLGSKRFALETGQELVDFYSEDVLYVPDLEKMKLKDRKKYKAATHMPQHVQDALWSQPVTACKERIAGCLSLCIGMPIIIRTNLATELCITKGQEGFVYNWIEGTGSKGQRILQVLFVKLADPPQPVQFDGLPVNVVPVYKTTERCMVSLPKGSDVSISRTQVQVLLGFSMTDYASQGKTRPYNPVHLVNSRTHQHIYTALSRGCSADGTLILGDFSEKKITGGIDGALRQEFRELEMLDLITLLNYEGLLPRNVLTGVRNSTIANF</sequence>
<dbReference type="Proteomes" id="UP000308600">
    <property type="component" value="Unassembled WGS sequence"/>
</dbReference>
<name>A0ACD3B3R7_9AGAR</name>
<organism evidence="1 2">
    <name type="scientific">Pluteus cervinus</name>
    <dbReference type="NCBI Taxonomy" id="181527"/>
    <lineage>
        <taxon>Eukaryota</taxon>
        <taxon>Fungi</taxon>
        <taxon>Dikarya</taxon>
        <taxon>Basidiomycota</taxon>
        <taxon>Agaricomycotina</taxon>
        <taxon>Agaricomycetes</taxon>
        <taxon>Agaricomycetidae</taxon>
        <taxon>Agaricales</taxon>
        <taxon>Pluteineae</taxon>
        <taxon>Pluteaceae</taxon>
        <taxon>Pluteus</taxon>
    </lineage>
</organism>
<reference evidence="1 2" key="1">
    <citation type="journal article" date="2019" name="Nat. Ecol. Evol.">
        <title>Megaphylogeny resolves global patterns of mushroom evolution.</title>
        <authorList>
            <person name="Varga T."/>
            <person name="Krizsan K."/>
            <person name="Foldi C."/>
            <person name="Dima B."/>
            <person name="Sanchez-Garcia M."/>
            <person name="Sanchez-Ramirez S."/>
            <person name="Szollosi G.J."/>
            <person name="Szarkandi J.G."/>
            <person name="Papp V."/>
            <person name="Albert L."/>
            <person name="Andreopoulos W."/>
            <person name="Angelini C."/>
            <person name="Antonin V."/>
            <person name="Barry K.W."/>
            <person name="Bougher N.L."/>
            <person name="Buchanan P."/>
            <person name="Buyck B."/>
            <person name="Bense V."/>
            <person name="Catcheside P."/>
            <person name="Chovatia M."/>
            <person name="Cooper J."/>
            <person name="Damon W."/>
            <person name="Desjardin D."/>
            <person name="Finy P."/>
            <person name="Geml J."/>
            <person name="Haridas S."/>
            <person name="Hughes K."/>
            <person name="Justo A."/>
            <person name="Karasinski D."/>
            <person name="Kautmanova I."/>
            <person name="Kiss B."/>
            <person name="Kocsube S."/>
            <person name="Kotiranta H."/>
            <person name="LaButti K.M."/>
            <person name="Lechner B.E."/>
            <person name="Liimatainen K."/>
            <person name="Lipzen A."/>
            <person name="Lukacs Z."/>
            <person name="Mihaltcheva S."/>
            <person name="Morgado L.N."/>
            <person name="Niskanen T."/>
            <person name="Noordeloos M.E."/>
            <person name="Ohm R.A."/>
            <person name="Ortiz-Santana B."/>
            <person name="Ovrebo C."/>
            <person name="Racz N."/>
            <person name="Riley R."/>
            <person name="Savchenko A."/>
            <person name="Shiryaev A."/>
            <person name="Soop K."/>
            <person name="Spirin V."/>
            <person name="Szebenyi C."/>
            <person name="Tomsovsky M."/>
            <person name="Tulloss R.E."/>
            <person name="Uehling J."/>
            <person name="Grigoriev I.V."/>
            <person name="Vagvolgyi C."/>
            <person name="Papp T."/>
            <person name="Martin F.M."/>
            <person name="Miettinen O."/>
            <person name="Hibbett D.S."/>
            <person name="Nagy L.G."/>
        </authorList>
    </citation>
    <scope>NUCLEOTIDE SEQUENCE [LARGE SCALE GENOMIC DNA]</scope>
    <source>
        <strain evidence="1 2">NL-1719</strain>
    </source>
</reference>
<dbReference type="EMBL" id="ML208295">
    <property type="protein sequence ID" value="TFK71602.1"/>
    <property type="molecule type" value="Genomic_DNA"/>
</dbReference>
<feature type="non-terminal residue" evidence="1">
    <location>
        <position position="394"/>
    </location>
</feature>
<accession>A0ACD3B3R7</accession>
<proteinExistence type="predicted"/>
<keyword evidence="2" id="KW-1185">Reference proteome</keyword>
<protein>
    <submittedName>
        <fullName evidence="1">Uncharacterized protein</fullName>
    </submittedName>
</protein>